<dbReference type="SUPFAM" id="SSF54909">
    <property type="entry name" value="Dimeric alpha+beta barrel"/>
    <property type="match status" value="1"/>
</dbReference>
<dbReference type="GO" id="GO:0004497">
    <property type="term" value="F:monooxygenase activity"/>
    <property type="evidence" value="ECO:0007669"/>
    <property type="project" value="UniProtKB-KW"/>
</dbReference>
<keyword evidence="2" id="KW-0503">Monooxygenase</keyword>
<dbReference type="EMBL" id="CP120682">
    <property type="protein sequence ID" value="WKN34138.1"/>
    <property type="molecule type" value="Genomic_DNA"/>
</dbReference>
<gene>
    <name evidence="2" type="ORF">K4G66_17305</name>
</gene>
<dbReference type="InterPro" id="IPR007138">
    <property type="entry name" value="ABM_dom"/>
</dbReference>
<feature type="domain" description="ABM" evidence="1">
    <location>
        <begin position="30"/>
        <end position="75"/>
    </location>
</feature>
<sequence length="98" mass="11467">MIARTWHGIVPQEKGDAYYDYLKRTGLSDYVAAAGNRGVQVLRREEGNQTHFLLITLWDSVEAIQAFAGDDYQQARYYPEDKEYLLNFEPVYHYEVLD</sequence>
<name>A0AA49GHV5_9BACT</name>
<evidence type="ECO:0000259" key="1">
    <source>
        <dbReference type="Pfam" id="PF03992"/>
    </source>
</evidence>
<dbReference type="Gene3D" id="3.30.70.100">
    <property type="match status" value="1"/>
</dbReference>
<keyword evidence="2" id="KW-0560">Oxidoreductase</keyword>
<dbReference type="AlphaFoldDB" id="A0AA49GHV5"/>
<reference evidence="2" key="2">
    <citation type="journal article" date="2024" name="Antonie Van Leeuwenhoek">
        <title>Roseihalotalea indica gen. nov., sp. nov., a halophilic Bacteroidetes from mesopelagic Southwest Indian Ocean with higher carbohydrate metabolic potential.</title>
        <authorList>
            <person name="Chen B."/>
            <person name="Zhang M."/>
            <person name="Lin D."/>
            <person name="Ye J."/>
            <person name="Tang K."/>
        </authorList>
    </citation>
    <scope>NUCLEOTIDE SEQUENCE</scope>
    <source>
        <strain evidence="2">TK19036</strain>
    </source>
</reference>
<proteinExistence type="predicted"/>
<reference evidence="2" key="1">
    <citation type="journal article" date="2023" name="Comput. Struct. Biotechnol. J.">
        <title>Discovery of a novel marine Bacteroidetes with a rich repertoire of carbohydrate-active enzymes.</title>
        <authorList>
            <person name="Chen B."/>
            <person name="Liu G."/>
            <person name="Chen Q."/>
            <person name="Wang H."/>
            <person name="Liu L."/>
            <person name="Tang K."/>
        </authorList>
    </citation>
    <scope>NUCLEOTIDE SEQUENCE</scope>
    <source>
        <strain evidence="2">TK19036</strain>
    </source>
</reference>
<accession>A0AA49GHV5</accession>
<evidence type="ECO:0000313" key="2">
    <source>
        <dbReference type="EMBL" id="WKN34138.1"/>
    </source>
</evidence>
<protein>
    <submittedName>
        <fullName evidence="2">Antibiotic biosynthesis monooxygenase</fullName>
    </submittedName>
</protein>
<dbReference type="InterPro" id="IPR011008">
    <property type="entry name" value="Dimeric_a/b-barrel"/>
</dbReference>
<organism evidence="2">
    <name type="scientific">Roseihalotalea indica</name>
    <dbReference type="NCBI Taxonomy" id="2867963"/>
    <lineage>
        <taxon>Bacteria</taxon>
        <taxon>Pseudomonadati</taxon>
        <taxon>Bacteroidota</taxon>
        <taxon>Cytophagia</taxon>
        <taxon>Cytophagales</taxon>
        <taxon>Catalimonadaceae</taxon>
        <taxon>Roseihalotalea</taxon>
    </lineage>
</organism>
<dbReference type="Pfam" id="PF03992">
    <property type="entry name" value="ABM"/>
    <property type="match status" value="1"/>
</dbReference>